<dbReference type="Proteomes" id="UP001242995">
    <property type="component" value="Unassembled WGS sequence"/>
</dbReference>
<gene>
    <name evidence="2" type="ORF">J2S90_001747</name>
    <name evidence="3" type="ORF">J2S93_002206</name>
</gene>
<comment type="caution">
    <text evidence="2">The sequence shown here is derived from an EMBL/GenBank/DDBJ whole genome shotgun (WGS) entry which is preliminary data.</text>
</comment>
<organism evidence="2 5">
    <name type="scientific">Arthrobacter bambusae</name>
    <dbReference type="NCBI Taxonomy" id="1338426"/>
    <lineage>
        <taxon>Bacteria</taxon>
        <taxon>Bacillati</taxon>
        <taxon>Actinomycetota</taxon>
        <taxon>Actinomycetes</taxon>
        <taxon>Micrococcales</taxon>
        <taxon>Micrococcaceae</taxon>
        <taxon>Arthrobacter</taxon>
    </lineage>
</organism>
<dbReference type="Proteomes" id="UP001230951">
    <property type="component" value="Unassembled WGS sequence"/>
</dbReference>
<evidence type="ECO:0008006" key="6">
    <source>
        <dbReference type="Google" id="ProtNLM"/>
    </source>
</evidence>
<evidence type="ECO:0000313" key="2">
    <source>
        <dbReference type="EMBL" id="MDP9904792.1"/>
    </source>
</evidence>
<feature type="compositionally biased region" description="Polar residues" evidence="1">
    <location>
        <begin position="165"/>
        <end position="176"/>
    </location>
</feature>
<dbReference type="EMBL" id="JAUSRG010000003">
    <property type="protein sequence ID" value="MDP9904792.1"/>
    <property type="molecule type" value="Genomic_DNA"/>
</dbReference>
<proteinExistence type="predicted"/>
<evidence type="ECO:0000256" key="1">
    <source>
        <dbReference type="SAM" id="MobiDB-lite"/>
    </source>
</evidence>
<protein>
    <recommendedName>
        <fullName evidence="6">Ricin B lectin domain-containing protein</fullName>
    </recommendedName>
</protein>
<reference evidence="2 4" key="1">
    <citation type="submission" date="2023-07" db="EMBL/GenBank/DDBJ databases">
        <title>Sorghum-associated microbial communities from plants grown in Nebraska, USA.</title>
        <authorList>
            <person name="Schachtman D."/>
        </authorList>
    </citation>
    <scope>NUCLEOTIDE SEQUENCE</scope>
    <source>
        <strain evidence="2">DS1006</strain>
        <strain evidence="3 4">DS1016</strain>
    </source>
</reference>
<sequence>MTSKVTGDPAESLTLMTFPGQGFIASVIAKGGEVELYSVLSCSRDFRPTLTEPLTGQKVTLQMDRLDDVSYFQMAGDGQVQIAANSQGGTNVSEQRWVFYGINATCGGYRLPAPLDANPWDPTSVPKHIRDEISHQKMPLNFYTEIAGDFDSCNFVDPTHPVGPSQPTSPDGSISSPCLDGKDAHRIKVLPTLALFDVPPTFYSSVWPRPSATEAGSK</sequence>
<dbReference type="EMBL" id="JAUSTF010000004">
    <property type="protein sequence ID" value="MDQ0180779.1"/>
    <property type="molecule type" value="Genomic_DNA"/>
</dbReference>
<dbReference type="AlphaFoldDB" id="A0AAW8D930"/>
<accession>A0AAW8D930</accession>
<evidence type="ECO:0000313" key="4">
    <source>
        <dbReference type="Proteomes" id="UP001230951"/>
    </source>
</evidence>
<feature type="region of interest" description="Disordered" evidence="1">
    <location>
        <begin position="157"/>
        <end position="176"/>
    </location>
</feature>
<evidence type="ECO:0000313" key="5">
    <source>
        <dbReference type="Proteomes" id="UP001242995"/>
    </source>
</evidence>
<name>A0AAW8D930_9MICC</name>
<keyword evidence="4" id="KW-1185">Reference proteome</keyword>
<evidence type="ECO:0000313" key="3">
    <source>
        <dbReference type="EMBL" id="MDQ0180779.1"/>
    </source>
</evidence>